<keyword evidence="2" id="KW-1185">Reference proteome</keyword>
<accession>A0ACB9EZG1</accession>
<gene>
    <name evidence="1" type="ORF">L2E82_14232</name>
</gene>
<sequence length="97" mass="11263">MDLEARCSPPVPAVKRWYSSASPANAQPPPANAQVQTMSTTVPLSCLTSFSICEKSEHRYTILSRHDILEQFLFSDWVKYLRDFCPRRMKLVWLLFR</sequence>
<name>A0ACB9EZG1_CICIN</name>
<protein>
    <submittedName>
        <fullName evidence="1">Uncharacterized protein</fullName>
    </submittedName>
</protein>
<evidence type="ECO:0000313" key="1">
    <source>
        <dbReference type="EMBL" id="KAI3764227.1"/>
    </source>
</evidence>
<dbReference type="EMBL" id="CM042011">
    <property type="protein sequence ID" value="KAI3764227.1"/>
    <property type="molecule type" value="Genomic_DNA"/>
</dbReference>
<proteinExistence type="predicted"/>
<evidence type="ECO:0000313" key="2">
    <source>
        <dbReference type="Proteomes" id="UP001055811"/>
    </source>
</evidence>
<dbReference type="Proteomes" id="UP001055811">
    <property type="component" value="Linkage Group LG03"/>
</dbReference>
<organism evidence="1 2">
    <name type="scientific">Cichorium intybus</name>
    <name type="common">Chicory</name>
    <dbReference type="NCBI Taxonomy" id="13427"/>
    <lineage>
        <taxon>Eukaryota</taxon>
        <taxon>Viridiplantae</taxon>
        <taxon>Streptophyta</taxon>
        <taxon>Embryophyta</taxon>
        <taxon>Tracheophyta</taxon>
        <taxon>Spermatophyta</taxon>
        <taxon>Magnoliopsida</taxon>
        <taxon>eudicotyledons</taxon>
        <taxon>Gunneridae</taxon>
        <taxon>Pentapetalae</taxon>
        <taxon>asterids</taxon>
        <taxon>campanulids</taxon>
        <taxon>Asterales</taxon>
        <taxon>Asteraceae</taxon>
        <taxon>Cichorioideae</taxon>
        <taxon>Cichorieae</taxon>
        <taxon>Cichoriinae</taxon>
        <taxon>Cichorium</taxon>
    </lineage>
</organism>
<comment type="caution">
    <text evidence="1">The sequence shown here is derived from an EMBL/GenBank/DDBJ whole genome shotgun (WGS) entry which is preliminary data.</text>
</comment>
<reference evidence="2" key="1">
    <citation type="journal article" date="2022" name="Mol. Ecol. Resour.">
        <title>The genomes of chicory, endive, great burdock and yacon provide insights into Asteraceae palaeo-polyploidization history and plant inulin production.</title>
        <authorList>
            <person name="Fan W."/>
            <person name="Wang S."/>
            <person name="Wang H."/>
            <person name="Wang A."/>
            <person name="Jiang F."/>
            <person name="Liu H."/>
            <person name="Zhao H."/>
            <person name="Xu D."/>
            <person name="Zhang Y."/>
        </authorList>
    </citation>
    <scope>NUCLEOTIDE SEQUENCE [LARGE SCALE GENOMIC DNA]</scope>
    <source>
        <strain evidence="2">cv. Punajuju</strain>
    </source>
</reference>
<reference evidence="1 2" key="2">
    <citation type="journal article" date="2022" name="Mol. Ecol. Resour.">
        <title>The genomes of chicory, endive, great burdock and yacon provide insights into Asteraceae paleo-polyploidization history and plant inulin production.</title>
        <authorList>
            <person name="Fan W."/>
            <person name="Wang S."/>
            <person name="Wang H."/>
            <person name="Wang A."/>
            <person name="Jiang F."/>
            <person name="Liu H."/>
            <person name="Zhao H."/>
            <person name="Xu D."/>
            <person name="Zhang Y."/>
        </authorList>
    </citation>
    <scope>NUCLEOTIDE SEQUENCE [LARGE SCALE GENOMIC DNA]</scope>
    <source>
        <strain evidence="2">cv. Punajuju</strain>
        <tissue evidence="1">Leaves</tissue>
    </source>
</reference>